<protein>
    <submittedName>
        <fullName evidence="1">Uncharacterized protein</fullName>
    </submittedName>
</protein>
<dbReference type="EMBL" id="KZ772759">
    <property type="protein sequence ID" value="PTQ33597.1"/>
    <property type="molecule type" value="Genomic_DNA"/>
</dbReference>
<organism evidence="1 2">
    <name type="scientific">Marchantia polymorpha</name>
    <name type="common">Common liverwort</name>
    <name type="synonym">Marchantia aquatica</name>
    <dbReference type="NCBI Taxonomy" id="3197"/>
    <lineage>
        <taxon>Eukaryota</taxon>
        <taxon>Viridiplantae</taxon>
        <taxon>Streptophyta</taxon>
        <taxon>Embryophyta</taxon>
        <taxon>Marchantiophyta</taxon>
        <taxon>Marchantiopsida</taxon>
        <taxon>Marchantiidae</taxon>
        <taxon>Marchantiales</taxon>
        <taxon>Marchantiaceae</taxon>
        <taxon>Marchantia</taxon>
    </lineage>
</organism>
<name>A0A2R6WIA7_MARPO</name>
<keyword evidence="2" id="KW-1185">Reference proteome</keyword>
<dbReference type="AlphaFoldDB" id="A0A2R6WIA7"/>
<sequence length="123" mass="13116">MPARPPALLPSCLPAGFAQATHSPALNQGALRRPADTARLASSASSCSHGPMSSSTFSLRPCHLRSLPSLAFHDGKPKLKPQALLGGKVGRSVRPIRERENSRIFALIRQPRAQSPLLFFVGA</sequence>
<reference evidence="2" key="1">
    <citation type="journal article" date="2017" name="Cell">
        <title>Insights into land plant evolution garnered from the Marchantia polymorpha genome.</title>
        <authorList>
            <person name="Bowman J.L."/>
            <person name="Kohchi T."/>
            <person name="Yamato K.T."/>
            <person name="Jenkins J."/>
            <person name="Shu S."/>
            <person name="Ishizaki K."/>
            <person name="Yamaoka S."/>
            <person name="Nishihama R."/>
            <person name="Nakamura Y."/>
            <person name="Berger F."/>
            <person name="Adam C."/>
            <person name="Aki S.S."/>
            <person name="Althoff F."/>
            <person name="Araki T."/>
            <person name="Arteaga-Vazquez M.A."/>
            <person name="Balasubrmanian S."/>
            <person name="Barry K."/>
            <person name="Bauer D."/>
            <person name="Boehm C.R."/>
            <person name="Briginshaw L."/>
            <person name="Caballero-Perez J."/>
            <person name="Catarino B."/>
            <person name="Chen F."/>
            <person name="Chiyoda S."/>
            <person name="Chovatia M."/>
            <person name="Davies K.M."/>
            <person name="Delmans M."/>
            <person name="Demura T."/>
            <person name="Dierschke T."/>
            <person name="Dolan L."/>
            <person name="Dorantes-Acosta A.E."/>
            <person name="Eklund D.M."/>
            <person name="Florent S.N."/>
            <person name="Flores-Sandoval E."/>
            <person name="Fujiyama A."/>
            <person name="Fukuzawa H."/>
            <person name="Galik B."/>
            <person name="Grimanelli D."/>
            <person name="Grimwood J."/>
            <person name="Grossniklaus U."/>
            <person name="Hamada T."/>
            <person name="Haseloff J."/>
            <person name="Hetherington A.J."/>
            <person name="Higo A."/>
            <person name="Hirakawa Y."/>
            <person name="Hundley H.N."/>
            <person name="Ikeda Y."/>
            <person name="Inoue K."/>
            <person name="Inoue S.I."/>
            <person name="Ishida S."/>
            <person name="Jia Q."/>
            <person name="Kakita M."/>
            <person name="Kanazawa T."/>
            <person name="Kawai Y."/>
            <person name="Kawashima T."/>
            <person name="Kennedy M."/>
            <person name="Kinose K."/>
            <person name="Kinoshita T."/>
            <person name="Kohara Y."/>
            <person name="Koide E."/>
            <person name="Komatsu K."/>
            <person name="Kopischke S."/>
            <person name="Kubo M."/>
            <person name="Kyozuka J."/>
            <person name="Lagercrantz U."/>
            <person name="Lin S.S."/>
            <person name="Lindquist E."/>
            <person name="Lipzen A.M."/>
            <person name="Lu C.W."/>
            <person name="De Luna E."/>
            <person name="Martienssen R.A."/>
            <person name="Minamino N."/>
            <person name="Mizutani M."/>
            <person name="Mizutani M."/>
            <person name="Mochizuki N."/>
            <person name="Monte I."/>
            <person name="Mosher R."/>
            <person name="Nagasaki H."/>
            <person name="Nakagami H."/>
            <person name="Naramoto S."/>
            <person name="Nishitani K."/>
            <person name="Ohtani M."/>
            <person name="Okamoto T."/>
            <person name="Okumura M."/>
            <person name="Phillips J."/>
            <person name="Pollak B."/>
            <person name="Reinders A."/>
            <person name="Rovekamp M."/>
            <person name="Sano R."/>
            <person name="Sawa S."/>
            <person name="Schmid M.W."/>
            <person name="Shirakawa M."/>
            <person name="Solano R."/>
            <person name="Spunde A."/>
            <person name="Suetsugu N."/>
            <person name="Sugano S."/>
            <person name="Sugiyama A."/>
            <person name="Sun R."/>
            <person name="Suzuki Y."/>
            <person name="Takenaka M."/>
            <person name="Takezawa D."/>
            <person name="Tomogane H."/>
            <person name="Tsuzuki M."/>
            <person name="Ueda T."/>
            <person name="Umeda M."/>
            <person name="Ward J.M."/>
            <person name="Watanabe Y."/>
            <person name="Yazaki K."/>
            <person name="Yokoyama R."/>
            <person name="Yoshitake Y."/>
            <person name="Yotsui I."/>
            <person name="Zachgo S."/>
            <person name="Schmutz J."/>
        </authorList>
    </citation>
    <scope>NUCLEOTIDE SEQUENCE [LARGE SCALE GENOMIC DNA]</scope>
    <source>
        <strain evidence="2">Tak-1</strain>
    </source>
</reference>
<dbReference type="Gramene" id="Mp4g05550.1">
    <property type="protein sequence ID" value="Mp4g05550.1.cds"/>
    <property type="gene ID" value="Mp4g05550"/>
</dbReference>
<dbReference type="Proteomes" id="UP000244005">
    <property type="component" value="Unassembled WGS sequence"/>
</dbReference>
<evidence type="ECO:0000313" key="1">
    <source>
        <dbReference type="EMBL" id="PTQ33597.1"/>
    </source>
</evidence>
<gene>
    <name evidence="1" type="ORF">MARPO_0087s0036</name>
</gene>
<accession>A0A2R6WIA7</accession>
<evidence type="ECO:0000313" key="2">
    <source>
        <dbReference type="Proteomes" id="UP000244005"/>
    </source>
</evidence>
<proteinExistence type="predicted"/>